<dbReference type="Proteomes" id="UP001198220">
    <property type="component" value="Unassembled WGS sequence"/>
</dbReference>
<gene>
    <name evidence="10" type="ORF">LKD36_02225</name>
</gene>
<evidence type="ECO:0000256" key="8">
    <source>
        <dbReference type="ARBA" id="ARBA00023196"/>
    </source>
</evidence>
<evidence type="ECO:0000256" key="7">
    <source>
        <dbReference type="ARBA" id="ARBA00023136"/>
    </source>
</evidence>
<evidence type="ECO:0000256" key="3">
    <source>
        <dbReference type="ARBA" id="ARBA00007681"/>
    </source>
</evidence>
<dbReference type="AlphaFoldDB" id="A0AAE3A7G0"/>
<evidence type="ECO:0000256" key="2">
    <source>
        <dbReference type="ARBA" id="ARBA00004170"/>
    </source>
</evidence>
<comment type="subcellular location">
    <subcellularLocation>
        <location evidence="2">Membrane</location>
        <topology evidence="2">Peripheral membrane protein</topology>
    </subcellularLocation>
</comment>
<dbReference type="GO" id="GO:0046933">
    <property type="term" value="F:proton-transporting ATP synthase activity, rotational mechanism"/>
    <property type="evidence" value="ECO:0007669"/>
    <property type="project" value="InterPro"/>
</dbReference>
<comment type="similarity">
    <text evidence="3">Belongs to the ATPase gamma chain family.</text>
</comment>
<evidence type="ECO:0000256" key="5">
    <source>
        <dbReference type="ARBA" id="ARBA00022781"/>
    </source>
</evidence>
<comment type="caution">
    <text evidence="10">The sequence shown here is derived from an EMBL/GenBank/DDBJ whole genome shotgun (WGS) entry which is preliminary data.</text>
</comment>
<dbReference type="InterPro" id="IPR035968">
    <property type="entry name" value="ATP_synth_F1_ATPase_gsu"/>
</dbReference>
<comment type="function">
    <text evidence="1">Produces ATP from ADP in the presence of a proton gradient across the membrane. The gamma chain is believed to be important in regulating ATPase activity and the flow of protons through the CF(0) complex.</text>
</comment>
<evidence type="ECO:0000256" key="9">
    <source>
        <dbReference type="ARBA" id="ARBA00023310"/>
    </source>
</evidence>
<evidence type="ECO:0000313" key="11">
    <source>
        <dbReference type="Proteomes" id="UP001198220"/>
    </source>
</evidence>
<dbReference type="Pfam" id="PF00231">
    <property type="entry name" value="ATP-synt"/>
    <property type="match status" value="1"/>
</dbReference>
<sequence>MSVRNVVRVMNFHALVRVDNAKKLARKYQQMQEELMHMMSCIANNRNFRLDKQILDPPEDGMTLNIYLGSDYGFCGNYNSQINDQIRKDKVTKKILIGKKLHLPEGEESLLTIYRKELNECFGKMEEVLTAAVKSRTCRKIYLTYNHYENTSTIYLKKIQIYPVKPEDGETYTEDFSVEGNINDLYEDMMSAYVGYELMMAAFISSAAENVLRQNATTESLKKIDEMDEEKLMESRREKREAEFKKVIDNFVKKRMY</sequence>
<reference evidence="10 11" key="1">
    <citation type="submission" date="2021-10" db="EMBL/GenBank/DDBJ databases">
        <title>Anaerobic single-cell dispensing facilitates the cultivation of human gut bacteria.</title>
        <authorList>
            <person name="Afrizal A."/>
        </authorList>
    </citation>
    <scope>NUCLEOTIDE SEQUENCE [LARGE SCALE GENOMIC DNA]</scope>
    <source>
        <strain evidence="10 11">CLA-AA-H276</strain>
    </source>
</reference>
<dbReference type="Gene3D" id="3.40.1380.10">
    <property type="match status" value="1"/>
</dbReference>
<keyword evidence="9" id="KW-0066">ATP synthesis</keyword>
<dbReference type="EMBL" id="JAJEPS010000001">
    <property type="protein sequence ID" value="MCC2124991.1"/>
    <property type="molecule type" value="Genomic_DNA"/>
</dbReference>
<evidence type="ECO:0000256" key="6">
    <source>
        <dbReference type="ARBA" id="ARBA00023065"/>
    </source>
</evidence>
<keyword evidence="8" id="KW-0139">CF(1)</keyword>
<accession>A0AAE3A7G0</accession>
<evidence type="ECO:0000256" key="4">
    <source>
        <dbReference type="ARBA" id="ARBA00022448"/>
    </source>
</evidence>
<evidence type="ECO:0000256" key="1">
    <source>
        <dbReference type="ARBA" id="ARBA00003456"/>
    </source>
</evidence>
<name>A0AAE3A7G0_9FIRM</name>
<dbReference type="GO" id="GO:0045259">
    <property type="term" value="C:proton-transporting ATP synthase complex"/>
    <property type="evidence" value="ECO:0007669"/>
    <property type="project" value="UniProtKB-KW"/>
</dbReference>
<keyword evidence="7" id="KW-0472">Membrane</keyword>
<keyword evidence="5" id="KW-0375">Hydrogen ion transport</keyword>
<proteinExistence type="inferred from homology"/>
<dbReference type="RefSeq" id="WP_118770568.1">
    <property type="nucleotide sequence ID" value="NZ_JAJEPS010000001.1"/>
</dbReference>
<organism evidence="10 11">
    <name type="scientific">Hominiventricola filiformis</name>
    <dbReference type="NCBI Taxonomy" id="2885352"/>
    <lineage>
        <taxon>Bacteria</taxon>
        <taxon>Bacillati</taxon>
        <taxon>Bacillota</taxon>
        <taxon>Clostridia</taxon>
        <taxon>Lachnospirales</taxon>
        <taxon>Lachnospiraceae</taxon>
        <taxon>Hominiventricola</taxon>
    </lineage>
</organism>
<keyword evidence="6" id="KW-0406">Ion transport</keyword>
<protein>
    <submittedName>
        <fullName evidence="10">F0F1 ATP synthase subunit gamma</fullName>
    </submittedName>
</protein>
<dbReference type="InterPro" id="IPR000131">
    <property type="entry name" value="ATP_synth_F1_gsu"/>
</dbReference>
<dbReference type="SUPFAM" id="SSF52943">
    <property type="entry name" value="ATP synthase (F1-ATPase), gamma subunit"/>
    <property type="match status" value="1"/>
</dbReference>
<keyword evidence="4" id="KW-0813">Transport</keyword>
<evidence type="ECO:0000313" key="10">
    <source>
        <dbReference type="EMBL" id="MCC2124991.1"/>
    </source>
</evidence>
<keyword evidence="11" id="KW-1185">Reference proteome</keyword>